<dbReference type="GO" id="GO:0016740">
    <property type="term" value="F:transferase activity"/>
    <property type="evidence" value="ECO:0007669"/>
    <property type="project" value="UniProtKB-KW"/>
</dbReference>
<keyword evidence="2" id="KW-1185">Reference proteome</keyword>
<protein>
    <submittedName>
        <fullName evidence="1">Aminoglycoside phosphotransferase</fullName>
    </submittedName>
</protein>
<dbReference type="SUPFAM" id="SSF56112">
    <property type="entry name" value="Protein kinase-like (PK-like)"/>
    <property type="match status" value="1"/>
</dbReference>
<evidence type="ECO:0000313" key="2">
    <source>
        <dbReference type="Proteomes" id="UP000236178"/>
    </source>
</evidence>
<dbReference type="OrthoDB" id="2570531at2"/>
<proteinExistence type="predicted"/>
<dbReference type="AlphaFoldDB" id="A0A2I0SQH5"/>
<organism evidence="1 2">
    <name type="scientific">Streptomyces populi</name>
    <dbReference type="NCBI Taxonomy" id="2058924"/>
    <lineage>
        <taxon>Bacteria</taxon>
        <taxon>Bacillati</taxon>
        <taxon>Actinomycetota</taxon>
        <taxon>Actinomycetes</taxon>
        <taxon>Kitasatosporales</taxon>
        <taxon>Streptomycetaceae</taxon>
        <taxon>Streptomyces</taxon>
    </lineage>
</organism>
<gene>
    <name evidence="1" type="ORF">CW362_15135</name>
</gene>
<reference evidence="1 2" key="1">
    <citation type="submission" date="2017-12" db="EMBL/GenBank/DDBJ databases">
        <title>Streptomyces populusis sp. nov., a novel endophytic actinobacterium isolated from stems of Populus adenopoda Maxim.</title>
        <authorList>
            <person name="Wang Z."/>
        </authorList>
    </citation>
    <scope>NUCLEOTIDE SEQUENCE [LARGE SCALE GENOMIC DNA]</scope>
    <source>
        <strain evidence="1 2">A249</strain>
    </source>
</reference>
<evidence type="ECO:0000313" key="1">
    <source>
        <dbReference type="EMBL" id="PKT72173.1"/>
    </source>
</evidence>
<dbReference type="InterPro" id="IPR011009">
    <property type="entry name" value="Kinase-like_dom_sf"/>
</dbReference>
<name>A0A2I0SQH5_9ACTN</name>
<keyword evidence="1" id="KW-0808">Transferase</keyword>
<comment type="caution">
    <text evidence="1">The sequence shown here is derived from an EMBL/GenBank/DDBJ whole genome shotgun (WGS) entry which is preliminary data.</text>
</comment>
<dbReference type="Proteomes" id="UP000236178">
    <property type="component" value="Unassembled WGS sequence"/>
</dbReference>
<dbReference type="EMBL" id="PJOS01000025">
    <property type="protein sequence ID" value="PKT72173.1"/>
    <property type="molecule type" value="Genomic_DNA"/>
</dbReference>
<accession>A0A2I0SQH5</accession>
<sequence length="226" mass="25421">MRTSTRTLFVKGLPLDHPRVWTQQREADIAPYVRDIAPELRWLVEADGWSLLGFQYVEGSHADFTPGSSDLPAISAAMAQLAELPAPDIKLKEMAHRLRGYVDDPADLKWFEGDSLLHTEWNPHNVLITKAGALFVDWGWASTGAAWIDPALWLLWLIAHGHTAEQAENVAAAHPAWKRAPRAGLDALARAQQCLWDSIAEQSPDKWAQPMQAAARVWNMYRQHQH</sequence>